<dbReference type="OrthoDB" id="7107807at2"/>
<dbReference type="Proteomes" id="UP000315303">
    <property type="component" value="Unassembled WGS sequence"/>
</dbReference>
<name>A0A502LC36_9GAMM</name>
<protein>
    <submittedName>
        <fullName evidence="1">Uncharacterized protein</fullName>
    </submittedName>
</protein>
<accession>A0A502LC36</accession>
<keyword evidence="2" id="KW-1185">Reference proteome</keyword>
<evidence type="ECO:0000313" key="2">
    <source>
        <dbReference type="Proteomes" id="UP000315303"/>
    </source>
</evidence>
<proteinExistence type="predicted"/>
<dbReference type="RefSeq" id="WP_140602083.1">
    <property type="nucleotide sequence ID" value="NZ_SAWY01000007.1"/>
</dbReference>
<gene>
    <name evidence="1" type="ORF">EPA86_03865</name>
</gene>
<comment type="caution">
    <text evidence="1">The sequence shown here is derived from an EMBL/GenBank/DDBJ whole genome shotgun (WGS) entry which is preliminary data.</text>
</comment>
<evidence type="ECO:0000313" key="1">
    <source>
        <dbReference type="EMBL" id="TPH17697.1"/>
    </source>
</evidence>
<reference evidence="1 2" key="1">
    <citation type="submission" date="2019-01" db="EMBL/GenBank/DDBJ databases">
        <title>Litorilituus lipolytica sp. nov., isolated from intertidal sand of the Yellow Sea in China.</title>
        <authorList>
            <person name="Liu A."/>
        </authorList>
    </citation>
    <scope>NUCLEOTIDE SEQUENCE [LARGE SCALE GENOMIC DNA]</scope>
    <source>
        <strain evidence="1 2">RZ04</strain>
    </source>
</reference>
<sequence length="237" mass="27002">MEMNKELDIVTYEDFHILKAMWQKEDLTNADIRNTGTILRSFLIYNTLQQVANPRKYKLEIEGPNNKPIEKANKKGRIEFFQSGGTTVLGIYLSAFIVNKGANAVCLDNYHPDQRETLRLSAFLKQPVFFINKETVTRQQVIAYVANKSGNAHFDKKRKGVDKTIDLIRSAVSMSIKEGVPTFGFDLKFLKEPNCEFIINPNELDPIFVETAATARFITESPVILGLMDNIKKEHNL</sequence>
<organism evidence="1 2">
    <name type="scientific">Litorilituus lipolyticus</name>
    <dbReference type="NCBI Taxonomy" id="2491017"/>
    <lineage>
        <taxon>Bacteria</taxon>
        <taxon>Pseudomonadati</taxon>
        <taxon>Pseudomonadota</taxon>
        <taxon>Gammaproteobacteria</taxon>
        <taxon>Alteromonadales</taxon>
        <taxon>Colwelliaceae</taxon>
        <taxon>Litorilituus</taxon>
    </lineage>
</organism>
<dbReference type="AlphaFoldDB" id="A0A502LC36"/>
<dbReference type="EMBL" id="SAWY01000007">
    <property type="protein sequence ID" value="TPH17697.1"/>
    <property type="molecule type" value="Genomic_DNA"/>
</dbReference>